<feature type="region of interest" description="Disordered" evidence="2">
    <location>
        <begin position="114"/>
        <end position="136"/>
    </location>
</feature>
<feature type="non-terminal residue" evidence="4">
    <location>
        <position position="162"/>
    </location>
</feature>
<dbReference type="GO" id="GO:0003723">
    <property type="term" value="F:RNA binding"/>
    <property type="evidence" value="ECO:0007669"/>
    <property type="project" value="UniProtKB-KW"/>
</dbReference>
<evidence type="ECO:0000256" key="2">
    <source>
        <dbReference type="SAM" id="MobiDB-lite"/>
    </source>
</evidence>
<gene>
    <name evidence="4" type="ORF">B0F90DRAFT_1730613</name>
</gene>
<evidence type="ECO:0000313" key="4">
    <source>
        <dbReference type="EMBL" id="KAI0299073.1"/>
    </source>
</evidence>
<feature type="domain" description="Chromatin target of PRMT1 protein C-terminal" evidence="3">
    <location>
        <begin position="117"/>
        <end position="153"/>
    </location>
</feature>
<evidence type="ECO:0000259" key="3">
    <source>
        <dbReference type="Pfam" id="PF13865"/>
    </source>
</evidence>
<protein>
    <recommendedName>
        <fullName evidence="3">Chromatin target of PRMT1 protein C-terminal domain-containing protein</fullName>
    </recommendedName>
</protein>
<dbReference type="Pfam" id="PF13865">
    <property type="entry name" value="FoP_duplication"/>
    <property type="match status" value="1"/>
</dbReference>
<accession>A0AAD4M1X7</accession>
<organism evidence="4 5">
    <name type="scientific">Multifurca ochricompacta</name>
    <dbReference type="NCBI Taxonomy" id="376703"/>
    <lineage>
        <taxon>Eukaryota</taxon>
        <taxon>Fungi</taxon>
        <taxon>Dikarya</taxon>
        <taxon>Basidiomycota</taxon>
        <taxon>Agaricomycotina</taxon>
        <taxon>Agaricomycetes</taxon>
        <taxon>Russulales</taxon>
        <taxon>Russulaceae</taxon>
        <taxon>Multifurca</taxon>
    </lineage>
</organism>
<dbReference type="AlphaFoldDB" id="A0AAD4M1X7"/>
<dbReference type="InterPro" id="IPR025715">
    <property type="entry name" value="FoP_C"/>
</dbReference>
<keyword evidence="5" id="KW-1185">Reference proteome</keyword>
<proteinExistence type="predicted"/>
<dbReference type="Proteomes" id="UP001203297">
    <property type="component" value="Unassembled WGS sequence"/>
</dbReference>
<keyword evidence="1" id="KW-0694">RNA-binding</keyword>
<dbReference type="EMBL" id="WTXG01000025">
    <property type="protein sequence ID" value="KAI0299073.1"/>
    <property type="molecule type" value="Genomic_DNA"/>
</dbReference>
<reference evidence="4" key="1">
    <citation type="journal article" date="2022" name="New Phytol.">
        <title>Evolutionary transition to the ectomycorrhizal habit in the genomes of a hyperdiverse lineage of mushroom-forming fungi.</title>
        <authorList>
            <person name="Looney B."/>
            <person name="Miyauchi S."/>
            <person name="Morin E."/>
            <person name="Drula E."/>
            <person name="Courty P.E."/>
            <person name="Kohler A."/>
            <person name="Kuo A."/>
            <person name="LaButti K."/>
            <person name="Pangilinan J."/>
            <person name="Lipzen A."/>
            <person name="Riley R."/>
            <person name="Andreopoulos W."/>
            <person name="He G."/>
            <person name="Johnson J."/>
            <person name="Nolan M."/>
            <person name="Tritt A."/>
            <person name="Barry K.W."/>
            <person name="Grigoriev I.V."/>
            <person name="Nagy L.G."/>
            <person name="Hibbett D."/>
            <person name="Henrissat B."/>
            <person name="Matheny P.B."/>
            <person name="Labbe J."/>
            <person name="Martin F.M."/>
        </authorList>
    </citation>
    <scope>NUCLEOTIDE SEQUENCE</scope>
    <source>
        <strain evidence="4">BPL690</strain>
    </source>
</reference>
<evidence type="ECO:0000313" key="5">
    <source>
        <dbReference type="Proteomes" id="UP001203297"/>
    </source>
</evidence>
<comment type="caution">
    <text evidence="4">The sequence shown here is derived from an EMBL/GenBank/DDBJ whole genome shotgun (WGS) entry which is preliminary data.</text>
</comment>
<evidence type="ECO:0000256" key="1">
    <source>
        <dbReference type="ARBA" id="ARBA00022884"/>
    </source>
</evidence>
<name>A0AAD4M1X7_9AGAM</name>
<sequence>MAPFKSSGKSTAKRHVWVHDRAPGAPRNATHNKLMITNLHYEITPKDLTVCSVHPLGNFGQIGTLHIQSQPISIEFDQGGPRHARAPASSLLSRIQKPPLLIVSASLIQSKRVSSIRGRGRGPGTGPARGRISTPLPKSAAELDSELDAFMSPAENGDMEMA</sequence>